<evidence type="ECO:0000313" key="1">
    <source>
        <dbReference type="EMBL" id="KAJ1126914.1"/>
    </source>
</evidence>
<accession>A0AAV7PGJ7</accession>
<comment type="caution">
    <text evidence="1">The sequence shown here is derived from an EMBL/GenBank/DDBJ whole genome shotgun (WGS) entry which is preliminary data.</text>
</comment>
<gene>
    <name evidence="1" type="ORF">NDU88_005320</name>
</gene>
<dbReference type="AlphaFoldDB" id="A0AAV7PGJ7"/>
<evidence type="ECO:0000313" key="2">
    <source>
        <dbReference type="Proteomes" id="UP001066276"/>
    </source>
</evidence>
<dbReference type="Proteomes" id="UP001066276">
    <property type="component" value="Chromosome 7"/>
</dbReference>
<name>A0AAV7PGJ7_PLEWA</name>
<keyword evidence="2" id="KW-1185">Reference proteome</keyword>
<sequence>MVGTYACCIRDTLETLYLDAETKMAGMYARCVRNMLETSSVDVQCGFLDRIWFALPHEGYQWNVTVACNCIR</sequence>
<proteinExistence type="predicted"/>
<dbReference type="EMBL" id="JANPWB010000011">
    <property type="protein sequence ID" value="KAJ1126914.1"/>
    <property type="molecule type" value="Genomic_DNA"/>
</dbReference>
<organism evidence="1 2">
    <name type="scientific">Pleurodeles waltl</name>
    <name type="common">Iberian ribbed newt</name>
    <dbReference type="NCBI Taxonomy" id="8319"/>
    <lineage>
        <taxon>Eukaryota</taxon>
        <taxon>Metazoa</taxon>
        <taxon>Chordata</taxon>
        <taxon>Craniata</taxon>
        <taxon>Vertebrata</taxon>
        <taxon>Euteleostomi</taxon>
        <taxon>Amphibia</taxon>
        <taxon>Batrachia</taxon>
        <taxon>Caudata</taxon>
        <taxon>Salamandroidea</taxon>
        <taxon>Salamandridae</taxon>
        <taxon>Pleurodelinae</taxon>
        <taxon>Pleurodeles</taxon>
    </lineage>
</organism>
<protein>
    <submittedName>
        <fullName evidence="1">Uncharacterized protein</fullName>
    </submittedName>
</protein>
<reference evidence="1" key="1">
    <citation type="journal article" date="2022" name="bioRxiv">
        <title>Sequencing and chromosome-scale assembly of the giantPleurodeles waltlgenome.</title>
        <authorList>
            <person name="Brown T."/>
            <person name="Elewa A."/>
            <person name="Iarovenko S."/>
            <person name="Subramanian E."/>
            <person name="Araus A.J."/>
            <person name="Petzold A."/>
            <person name="Susuki M."/>
            <person name="Suzuki K.-i.T."/>
            <person name="Hayashi T."/>
            <person name="Toyoda A."/>
            <person name="Oliveira C."/>
            <person name="Osipova E."/>
            <person name="Leigh N.D."/>
            <person name="Simon A."/>
            <person name="Yun M.H."/>
        </authorList>
    </citation>
    <scope>NUCLEOTIDE SEQUENCE</scope>
    <source>
        <strain evidence="1">20211129_DDA</strain>
        <tissue evidence="1">Liver</tissue>
    </source>
</reference>